<proteinExistence type="predicted"/>
<reference evidence="1 2" key="1">
    <citation type="journal article" date="2018" name="Nat. Ecol. Evol.">
        <title>Shark genomes provide insights into elasmobranch evolution and the origin of vertebrates.</title>
        <authorList>
            <person name="Hara Y"/>
            <person name="Yamaguchi K"/>
            <person name="Onimaru K"/>
            <person name="Kadota M"/>
            <person name="Koyanagi M"/>
            <person name="Keeley SD"/>
            <person name="Tatsumi K"/>
            <person name="Tanaka K"/>
            <person name="Motone F"/>
            <person name="Kageyama Y"/>
            <person name="Nozu R"/>
            <person name="Adachi N"/>
            <person name="Nishimura O"/>
            <person name="Nakagawa R"/>
            <person name="Tanegashima C"/>
            <person name="Kiyatake I"/>
            <person name="Matsumoto R"/>
            <person name="Murakumo K"/>
            <person name="Nishida K"/>
            <person name="Terakita A"/>
            <person name="Kuratani S"/>
            <person name="Sato K"/>
            <person name="Hyodo S Kuraku.S."/>
        </authorList>
    </citation>
    <scope>NUCLEOTIDE SEQUENCE [LARGE SCALE GENOMIC DNA]</scope>
</reference>
<evidence type="ECO:0000313" key="2">
    <source>
        <dbReference type="Proteomes" id="UP000287033"/>
    </source>
</evidence>
<comment type="caution">
    <text evidence="1">The sequence shown here is derived from an EMBL/GenBank/DDBJ whole genome shotgun (WGS) entry which is preliminary data.</text>
</comment>
<evidence type="ECO:0000313" key="1">
    <source>
        <dbReference type="EMBL" id="GCC18653.1"/>
    </source>
</evidence>
<organism evidence="1 2">
    <name type="scientific">Chiloscyllium punctatum</name>
    <name type="common">Brownbanded bambooshark</name>
    <name type="synonym">Hemiscyllium punctatum</name>
    <dbReference type="NCBI Taxonomy" id="137246"/>
    <lineage>
        <taxon>Eukaryota</taxon>
        <taxon>Metazoa</taxon>
        <taxon>Chordata</taxon>
        <taxon>Craniata</taxon>
        <taxon>Vertebrata</taxon>
        <taxon>Chondrichthyes</taxon>
        <taxon>Elasmobranchii</taxon>
        <taxon>Galeomorphii</taxon>
        <taxon>Galeoidea</taxon>
        <taxon>Orectolobiformes</taxon>
        <taxon>Hemiscylliidae</taxon>
        <taxon>Chiloscyllium</taxon>
    </lineage>
</organism>
<gene>
    <name evidence="1" type="ORF">chiPu_0018014</name>
</gene>
<keyword evidence="2" id="KW-1185">Reference proteome</keyword>
<dbReference type="AlphaFoldDB" id="A0A401RKI7"/>
<protein>
    <submittedName>
        <fullName evidence="1">Uncharacterized protein</fullName>
    </submittedName>
</protein>
<name>A0A401RKI7_CHIPU</name>
<dbReference type="EMBL" id="BEZZ01001440">
    <property type="protein sequence ID" value="GCC18653.1"/>
    <property type="molecule type" value="Genomic_DNA"/>
</dbReference>
<accession>A0A401RKI7</accession>
<dbReference type="Proteomes" id="UP000287033">
    <property type="component" value="Unassembled WGS sequence"/>
</dbReference>
<sequence>MKTVFYILLKDVSASRAIIAHCSSVCHEAISFGRGIRGEKKHSELLAPDSTQELKRKALSTSSLQTCQREHLEGAAKVYEKAAPKDLI</sequence>